<name>A0AAQ3P2J6_VIGMU</name>
<accession>A0AAQ3P2J6</accession>
<dbReference type="Proteomes" id="UP001374535">
    <property type="component" value="Chromosome 2"/>
</dbReference>
<keyword evidence="1" id="KW-0812">Transmembrane</keyword>
<keyword evidence="3" id="KW-1185">Reference proteome</keyword>
<organism evidence="2 3">
    <name type="scientific">Vigna mungo</name>
    <name type="common">Black gram</name>
    <name type="synonym">Phaseolus mungo</name>
    <dbReference type="NCBI Taxonomy" id="3915"/>
    <lineage>
        <taxon>Eukaryota</taxon>
        <taxon>Viridiplantae</taxon>
        <taxon>Streptophyta</taxon>
        <taxon>Embryophyta</taxon>
        <taxon>Tracheophyta</taxon>
        <taxon>Spermatophyta</taxon>
        <taxon>Magnoliopsida</taxon>
        <taxon>eudicotyledons</taxon>
        <taxon>Gunneridae</taxon>
        <taxon>Pentapetalae</taxon>
        <taxon>rosids</taxon>
        <taxon>fabids</taxon>
        <taxon>Fabales</taxon>
        <taxon>Fabaceae</taxon>
        <taxon>Papilionoideae</taxon>
        <taxon>50 kb inversion clade</taxon>
        <taxon>NPAAA clade</taxon>
        <taxon>indigoferoid/millettioid clade</taxon>
        <taxon>Phaseoleae</taxon>
        <taxon>Vigna</taxon>
    </lineage>
</organism>
<feature type="transmembrane region" description="Helical" evidence="1">
    <location>
        <begin position="99"/>
        <end position="124"/>
    </location>
</feature>
<keyword evidence="1" id="KW-0472">Membrane</keyword>
<dbReference type="AlphaFoldDB" id="A0AAQ3P2J6"/>
<evidence type="ECO:0000256" key="1">
    <source>
        <dbReference type="SAM" id="Phobius"/>
    </source>
</evidence>
<protein>
    <submittedName>
        <fullName evidence="2">Uncharacterized protein</fullName>
    </submittedName>
</protein>
<sequence length="133" mass="14999">MECVAARNLAAMAFCVSPSSRLRLRKMWRRRTASGGHGVRWRSRLLKVEAKAGSESCVATKEDFADEDDYVKAGGSELVFVQMQQNKVMEMQSKIVDKVSCSLAHVSWILILVIFFLRLSIVMIGPERFPKFG</sequence>
<evidence type="ECO:0000313" key="3">
    <source>
        <dbReference type="Proteomes" id="UP001374535"/>
    </source>
</evidence>
<gene>
    <name evidence="2" type="ORF">V8G54_006649</name>
</gene>
<dbReference type="EMBL" id="CP144699">
    <property type="protein sequence ID" value="WVZ19327.1"/>
    <property type="molecule type" value="Genomic_DNA"/>
</dbReference>
<evidence type="ECO:0000313" key="2">
    <source>
        <dbReference type="EMBL" id="WVZ19327.1"/>
    </source>
</evidence>
<keyword evidence="1" id="KW-1133">Transmembrane helix</keyword>
<reference evidence="2 3" key="1">
    <citation type="journal article" date="2023" name="Life. Sci Alliance">
        <title>Evolutionary insights into 3D genome organization and epigenetic landscape of Vigna mungo.</title>
        <authorList>
            <person name="Junaid A."/>
            <person name="Singh B."/>
            <person name="Bhatia S."/>
        </authorList>
    </citation>
    <scope>NUCLEOTIDE SEQUENCE [LARGE SCALE GENOMIC DNA]</scope>
    <source>
        <strain evidence="2">Urdbean</strain>
    </source>
</reference>
<proteinExistence type="predicted"/>